<accession>A0A0R0D7L1</accession>
<gene>
    <name evidence="2" type="ORF">ABB28_00310</name>
</gene>
<protein>
    <submittedName>
        <fullName evidence="2">Uncharacterized protein</fullName>
    </submittedName>
</protein>
<proteinExistence type="predicted"/>
<comment type="caution">
    <text evidence="2">The sequence shown here is derived from an EMBL/GenBank/DDBJ whole genome shotgun (WGS) entry which is preliminary data.</text>
</comment>
<evidence type="ECO:0000256" key="1">
    <source>
        <dbReference type="SAM" id="Phobius"/>
    </source>
</evidence>
<feature type="transmembrane region" description="Helical" evidence="1">
    <location>
        <begin position="146"/>
        <end position="167"/>
    </location>
</feature>
<dbReference type="EMBL" id="LDJK01000002">
    <property type="protein sequence ID" value="KRG77638.1"/>
    <property type="molecule type" value="Genomic_DNA"/>
</dbReference>
<dbReference type="PATRIC" id="fig|517011.3.peg.805"/>
<organism evidence="2 3">
    <name type="scientific">Stenotrophomonas chelatiphaga</name>
    <dbReference type="NCBI Taxonomy" id="517011"/>
    <lineage>
        <taxon>Bacteria</taxon>
        <taxon>Pseudomonadati</taxon>
        <taxon>Pseudomonadota</taxon>
        <taxon>Gammaproteobacteria</taxon>
        <taxon>Lysobacterales</taxon>
        <taxon>Lysobacteraceae</taxon>
        <taxon>Stenotrophomonas</taxon>
    </lineage>
</organism>
<keyword evidence="3" id="KW-1185">Reference proteome</keyword>
<keyword evidence="1" id="KW-0812">Transmembrane</keyword>
<dbReference type="Proteomes" id="UP000051386">
    <property type="component" value="Unassembled WGS sequence"/>
</dbReference>
<feature type="transmembrane region" description="Helical" evidence="1">
    <location>
        <begin position="6"/>
        <end position="23"/>
    </location>
</feature>
<evidence type="ECO:0000313" key="3">
    <source>
        <dbReference type="Proteomes" id="UP000051386"/>
    </source>
</evidence>
<keyword evidence="1" id="KW-0472">Membrane</keyword>
<evidence type="ECO:0000313" key="2">
    <source>
        <dbReference type="EMBL" id="KRG77638.1"/>
    </source>
</evidence>
<keyword evidence="1" id="KW-1133">Transmembrane helix</keyword>
<reference evidence="2 3" key="1">
    <citation type="submission" date="2015-05" db="EMBL/GenBank/DDBJ databases">
        <title>Genome sequencing and analysis of members of genus Stenotrophomonas.</title>
        <authorList>
            <person name="Patil P.P."/>
            <person name="Midha S."/>
            <person name="Patil P.B."/>
        </authorList>
    </citation>
    <scope>NUCLEOTIDE SEQUENCE [LARGE SCALE GENOMIC DNA]</scope>
    <source>
        <strain evidence="2 3">DSM 21508</strain>
    </source>
</reference>
<dbReference type="AlphaFoldDB" id="A0A0R0D7L1"/>
<name>A0A0R0D7L1_9GAMM</name>
<dbReference type="RefSeq" id="WP_057506706.1">
    <property type="nucleotide sequence ID" value="NZ_LDJK01000002.1"/>
</dbReference>
<sequence length="315" mass="35302">MITGVISGLVVVFVAWMAKQLFLSRRLFLIAPKLFDYSDLVSRNAAKTIELTLFNGGSRAEEDVRVQLSPAFGYTVIASDRPGMSVDNDGFLKIDRLAPKQELTVIMTAEGGEFRKEHVVEISSKETVGKIKERLQEAQLTPAQNFLVFFAFFVLMPLLGYVAGRFVENEFLPVMFPDGVFSEKVVLAYDLKAGSPSSSLEVQKGAMNKMLETFRVEKLWREGDGVIIDIKIENDTDRRLTYTFVTTTQVSERRSEFPGRYDFIQHDVIAFPGTSKSVRLSDYLPGDESFQVILLKATVEGDSGSAYRTDEITVK</sequence>